<dbReference type="OrthoDB" id="9768630at2"/>
<evidence type="ECO:0000256" key="3">
    <source>
        <dbReference type="ARBA" id="ARBA00023136"/>
    </source>
</evidence>
<dbReference type="Pfam" id="PF01547">
    <property type="entry name" value="SBP_bac_1"/>
    <property type="match status" value="1"/>
</dbReference>
<proteinExistence type="predicted"/>
<dbReference type="PANTHER" id="PTHR43649:SF33">
    <property type="entry name" value="POLYGALACTURONAN_RHAMNOGALACTURONAN-BINDING PROTEIN YTCQ"/>
    <property type="match status" value="1"/>
</dbReference>
<name>A0A235F8Z2_9BACL</name>
<accession>A0A235F8Z2</accession>
<dbReference type="InterPro" id="IPR050490">
    <property type="entry name" value="Bact_solute-bd_prot1"/>
</dbReference>
<evidence type="ECO:0000313" key="7">
    <source>
        <dbReference type="EMBL" id="OYD57483.1"/>
    </source>
</evidence>
<dbReference type="SUPFAM" id="SSF53850">
    <property type="entry name" value="Periplasmic binding protein-like II"/>
    <property type="match status" value="1"/>
</dbReference>
<evidence type="ECO:0000256" key="1">
    <source>
        <dbReference type="ARBA" id="ARBA00022475"/>
    </source>
</evidence>
<dbReference type="RefSeq" id="WP_094252833.1">
    <property type="nucleotide sequence ID" value="NZ_JBHLXL010000001.1"/>
</dbReference>
<dbReference type="Proteomes" id="UP000215059">
    <property type="component" value="Unassembled WGS sequence"/>
</dbReference>
<organism evidence="7 8">
    <name type="scientific">Fictibacillus aquaticus</name>
    <dbReference type="NCBI Taxonomy" id="2021314"/>
    <lineage>
        <taxon>Bacteria</taxon>
        <taxon>Bacillati</taxon>
        <taxon>Bacillota</taxon>
        <taxon>Bacilli</taxon>
        <taxon>Bacillales</taxon>
        <taxon>Fictibacillaceae</taxon>
        <taxon>Fictibacillus</taxon>
    </lineage>
</organism>
<dbReference type="PANTHER" id="PTHR43649">
    <property type="entry name" value="ARABINOSE-BINDING PROTEIN-RELATED"/>
    <property type="match status" value="1"/>
</dbReference>
<comment type="caution">
    <text evidence="7">The sequence shown here is derived from an EMBL/GenBank/DDBJ whole genome shotgun (WGS) entry which is preliminary data.</text>
</comment>
<dbReference type="CDD" id="cd13585">
    <property type="entry name" value="PBP2_TMBP_like"/>
    <property type="match status" value="1"/>
</dbReference>
<sequence length="437" mass="48134">MKRVLSAALSSVLLAGALAGCSGNGGTPELASKKVDGKIDGEITVWGWNVAAQSMELAVKDFKKKHPDVKVKVEDIGRLDVYDKLTVGLAANGSGLADVILVEDDRLDNYKNNFPKGLADLSSLGFDKHEKKFSQSKIDVAKDKDGKFVAFPWDSGPTGVFYRVDLFEKAGVDADSIKTWDDYIEAGKKIKEKTGVQMLPVDVAKDDALFRMMLNQQDAYYFNKKGEISFASKESKRALKVIQDMKKEDLVVNADGWNGTVAATVNSKVATVPFGVWYSGTIIDQAPDLKGKWDVFQLPSFEEDGNRAANLGGSNLVIPAGSDNIDAAYAFAEFFTTDEKSQMTALKEKGIFPSLLSTYEDPYFDERNEYFNNKPVFRMFADEMQDVPSPNYTEDYARALKYAADAQGKALLSNDKVAEVLKEAAESLKNETNRDIE</sequence>
<keyword evidence="8" id="KW-1185">Reference proteome</keyword>
<dbReference type="EMBL" id="NOII01000003">
    <property type="protein sequence ID" value="OYD57483.1"/>
    <property type="molecule type" value="Genomic_DNA"/>
</dbReference>
<evidence type="ECO:0000256" key="2">
    <source>
        <dbReference type="ARBA" id="ARBA00022729"/>
    </source>
</evidence>
<evidence type="ECO:0000313" key="8">
    <source>
        <dbReference type="Proteomes" id="UP000215059"/>
    </source>
</evidence>
<keyword evidence="2 6" id="KW-0732">Signal</keyword>
<feature type="signal peptide" evidence="6">
    <location>
        <begin position="1"/>
        <end position="19"/>
    </location>
</feature>
<dbReference type="AlphaFoldDB" id="A0A235F8Z2"/>
<keyword evidence="3" id="KW-0472">Membrane</keyword>
<gene>
    <name evidence="7" type="ORF">CGZ90_12460</name>
</gene>
<dbReference type="Gene3D" id="3.40.190.10">
    <property type="entry name" value="Periplasmic binding protein-like II"/>
    <property type="match status" value="1"/>
</dbReference>
<keyword evidence="5" id="KW-0449">Lipoprotein</keyword>
<feature type="chain" id="PRO_5038967196" evidence="6">
    <location>
        <begin position="20"/>
        <end position="437"/>
    </location>
</feature>
<protein>
    <submittedName>
        <fullName evidence="7">Sugar ABC transporter substrate-binding protein</fullName>
    </submittedName>
</protein>
<dbReference type="PROSITE" id="PS51257">
    <property type="entry name" value="PROKAR_LIPOPROTEIN"/>
    <property type="match status" value="1"/>
</dbReference>
<keyword evidence="1" id="KW-1003">Cell membrane</keyword>
<reference evidence="7 8" key="1">
    <citation type="submission" date="2017-07" db="EMBL/GenBank/DDBJ databases">
        <title>Fictibacillus sp. nov. GDSW-R2A3 Genome sequencing and assembly.</title>
        <authorList>
            <person name="Mayilraj S."/>
        </authorList>
    </citation>
    <scope>NUCLEOTIDE SEQUENCE [LARGE SCALE GENOMIC DNA]</scope>
    <source>
        <strain evidence="7 8">GDSW-R2A3</strain>
    </source>
</reference>
<dbReference type="InterPro" id="IPR006059">
    <property type="entry name" value="SBP"/>
</dbReference>
<keyword evidence="4" id="KW-0564">Palmitate</keyword>
<evidence type="ECO:0000256" key="5">
    <source>
        <dbReference type="ARBA" id="ARBA00023288"/>
    </source>
</evidence>
<evidence type="ECO:0000256" key="6">
    <source>
        <dbReference type="SAM" id="SignalP"/>
    </source>
</evidence>
<evidence type="ECO:0000256" key="4">
    <source>
        <dbReference type="ARBA" id="ARBA00023139"/>
    </source>
</evidence>